<name>A0A1B6NY41_9ZZZZ</name>
<dbReference type="AlphaFoldDB" id="A0A1B6NY41"/>
<proteinExistence type="predicted"/>
<organism evidence="1">
    <name type="scientific">marine sediment metagenome</name>
    <dbReference type="NCBI Taxonomy" id="412755"/>
    <lineage>
        <taxon>unclassified sequences</taxon>
        <taxon>metagenomes</taxon>
        <taxon>ecological metagenomes</taxon>
    </lineage>
</organism>
<reference evidence="1" key="1">
    <citation type="submission" date="2013-11" db="EMBL/GenBank/DDBJ databases">
        <title>Microbial diversity, functional groups and degradation webs in Northern and Southern Mediterranean and Red Sea marine crude oil polluted sites.</title>
        <authorList>
            <person name="Daffonchio D."/>
            <person name="Mapelli F."/>
            <person name="Ferrer M."/>
            <person name="Richter M."/>
            <person name="Cherif A."/>
            <person name="Malkawi H.I."/>
            <person name="Yakimov M.M."/>
            <person name="Abdel-Fattah Y.R."/>
            <person name="Blaghen M."/>
            <person name="Golyshin P.N."/>
            <person name="Kalogerakis N."/>
            <person name="Boon N."/>
            <person name="Magagnini M."/>
            <person name="Fava F."/>
        </authorList>
    </citation>
    <scope>NUCLEOTIDE SEQUENCE</scope>
</reference>
<dbReference type="EMBL" id="AYSL01000389">
    <property type="protein sequence ID" value="KTF07697.1"/>
    <property type="molecule type" value="Genomic_DNA"/>
</dbReference>
<gene>
    <name evidence="2" type="ORF">MGSAQ_000798</name>
    <name evidence="1" type="ORF">MGSAQ_000806</name>
</gene>
<sequence>MSVMLKTLGATLVTGHFFVILPSIGTPLAIPSIKLSVIGLFTVTRYSFSWLLPARNTLLTRSPLLVKKINP</sequence>
<accession>A0A1B6NY41</accession>
<comment type="caution">
    <text evidence="1">The sequence shown here is derived from an EMBL/GenBank/DDBJ whole genome shotgun (WGS) entry which is preliminary data.</text>
</comment>
<evidence type="ECO:0000313" key="1">
    <source>
        <dbReference type="EMBL" id="KTF07697.1"/>
    </source>
</evidence>
<evidence type="ECO:0000313" key="2">
    <source>
        <dbReference type="EMBL" id="KTF07707.1"/>
    </source>
</evidence>
<dbReference type="EMBL" id="AYSL01000385">
    <property type="protein sequence ID" value="KTF07707.1"/>
    <property type="molecule type" value="Genomic_DNA"/>
</dbReference>
<protein>
    <submittedName>
        <fullName evidence="1">Uncharacterized protein</fullName>
    </submittedName>
</protein>